<reference evidence="2 3" key="1">
    <citation type="journal article" date="2013" name="Genome Biol. Evol.">
        <title>Genomic makeup of the marine flavobacterium Nonlabens (Donghaeana) dokdonensis DSW-6 and identification of a novel class of rhodopsins.</title>
        <authorList>
            <person name="Kwon S.K."/>
            <person name="Kim B.K."/>
            <person name="Song J.Y."/>
            <person name="Kwak M.J."/>
            <person name="Lee C.H."/>
            <person name="Yoon J.H."/>
            <person name="Oh T.K."/>
            <person name="Kim J.F."/>
        </authorList>
    </citation>
    <scope>NUCLEOTIDE SEQUENCE [LARGE SCALE GENOMIC DNA]</scope>
    <source>
        <strain evidence="3">DSM 17205 / KCTC 12402 / DSW-6</strain>
    </source>
</reference>
<keyword evidence="1" id="KW-1133">Transmembrane helix</keyword>
<keyword evidence="1" id="KW-0472">Membrane</keyword>
<dbReference type="PATRIC" id="fig|592029.3.peg.629"/>
<feature type="transmembrane region" description="Helical" evidence="1">
    <location>
        <begin position="64"/>
        <end position="83"/>
    </location>
</feature>
<dbReference type="KEGG" id="ndo:DDD_0635"/>
<organism evidence="2 3">
    <name type="scientific">Nonlabens dokdonensis (strain DSM 17205 / KCTC 12402 / DSW-6)</name>
    <name type="common">Donghaeana dokdonensis</name>
    <dbReference type="NCBI Taxonomy" id="592029"/>
    <lineage>
        <taxon>Bacteria</taxon>
        <taxon>Pseudomonadati</taxon>
        <taxon>Bacteroidota</taxon>
        <taxon>Flavobacteriia</taxon>
        <taxon>Flavobacteriales</taxon>
        <taxon>Flavobacteriaceae</taxon>
        <taxon>Nonlabens</taxon>
    </lineage>
</organism>
<feature type="transmembrane region" description="Helical" evidence="1">
    <location>
        <begin position="6"/>
        <end position="27"/>
    </location>
</feature>
<feature type="transmembrane region" description="Helical" evidence="1">
    <location>
        <begin position="95"/>
        <end position="116"/>
    </location>
</feature>
<evidence type="ECO:0000256" key="1">
    <source>
        <dbReference type="SAM" id="Phobius"/>
    </source>
</evidence>
<proteinExistence type="predicted"/>
<sequence length="117" mass="13402">MNTTELEFFIATWGTAFVILIVVCLLAKVLGKNPLSRHKWLVIPALVLAIYCILTSWIWIYYMIVFICLPFFLASVVLAYLGYRAYGTTRLLKITLWLQGAALFIAFVCFVLLLLFD</sequence>
<name>L7W6F8_NONDD</name>
<gene>
    <name evidence="2" type="ordered locus">DDD_0635</name>
</gene>
<accession>L7W6F8</accession>
<dbReference type="HOGENOM" id="CLU_2082377_0_0_10"/>
<feature type="transmembrane region" description="Helical" evidence="1">
    <location>
        <begin position="39"/>
        <end position="58"/>
    </location>
</feature>
<dbReference type="EMBL" id="CP001397">
    <property type="protein sequence ID" value="AGC75762.1"/>
    <property type="molecule type" value="Genomic_DNA"/>
</dbReference>
<dbReference type="RefSeq" id="WP_015361260.1">
    <property type="nucleotide sequence ID" value="NC_020156.1"/>
</dbReference>
<dbReference type="AlphaFoldDB" id="L7W6F8"/>
<keyword evidence="1" id="KW-0812">Transmembrane</keyword>
<evidence type="ECO:0000313" key="3">
    <source>
        <dbReference type="Proteomes" id="UP000011173"/>
    </source>
</evidence>
<dbReference type="STRING" id="592029.DDD_0635"/>
<evidence type="ECO:0000313" key="2">
    <source>
        <dbReference type="EMBL" id="AGC75762.1"/>
    </source>
</evidence>
<protein>
    <submittedName>
        <fullName evidence="2">Uncharacterized protein</fullName>
    </submittedName>
</protein>
<dbReference type="Proteomes" id="UP000011173">
    <property type="component" value="Chromosome"/>
</dbReference>